<dbReference type="PANTHER" id="PTHR48063">
    <property type="entry name" value="LRR RECEPTOR-LIKE KINASE"/>
    <property type="match status" value="1"/>
</dbReference>
<dbReference type="InterPro" id="IPR025875">
    <property type="entry name" value="Leu-rich_rpt_4"/>
</dbReference>
<accession>A0A6P6WYG4</accession>
<evidence type="ECO:0000256" key="11">
    <source>
        <dbReference type="SAM" id="Phobius"/>
    </source>
</evidence>
<dbReference type="GeneID" id="113737321"/>
<keyword evidence="3" id="KW-1003">Cell membrane</keyword>
<dbReference type="RefSeq" id="XP_027120370.2">
    <property type="nucleotide sequence ID" value="XM_027264569.2"/>
</dbReference>
<evidence type="ECO:0000256" key="10">
    <source>
        <dbReference type="ARBA" id="ARBA00023180"/>
    </source>
</evidence>
<dbReference type="InterPro" id="IPR046956">
    <property type="entry name" value="RLP23-like"/>
</dbReference>
<dbReference type="Proteomes" id="UP001652660">
    <property type="component" value="Chromosome 3c"/>
</dbReference>
<keyword evidence="10" id="KW-0325">Glycoprotein</keyword>
<dbReference type="GO" id="GO:0005886">
    <property type="term" value="C:plasma membrane"/>
    <property type="evidence" value="ECO:0007669"/>
    <property type="project" value="UniProtKB-SubCell"/>
</dbReference>
<sequence length="899" mass="100300">MVTSLQHHATTGCIPVEREAIITFKEALIDPSNRLASWTGEDCCAWPGVTCNNKTGNVVRLELRNGECYEEGETAILTENSSCLGGKISPSLLKLQHLNYLDLSMNNFQGSLIPEFLGSFEELSYLNLSYASFEGLVPSHLGNLSNLQYLDLYDLRALVSDLHWLQGLSSLKHLNMGYVNLSLASDHWLQAVNMLPSLSELRLESCELRNIPQTLSTLNFTSLSVLNLYFNDIDSTIPQWFSNLTTFSEIDLSYNNVEGDVSKLFAGLSPSNGSLEALYLHYNKLSGQLPDHLQIFKELRYFYLSNNLISGSIPASIGSLRSLEVLDLSYNPINGSISESIGELTGLKRLYLFQDSREGSLSQKHFHRLNNLETLALSSSSKQLFLNVSNDWIPPFNLKFMRITNYQIGDRFPTWLMTQKQLSTLYLQGVGLSETVPNWFWELTPQIIRLDISDNRIAGVLPKSLEFPRGAWVDFSSNRFEGPLPLWSNVSYLSLANNSISGSIPESIGEQMPYMTYLNLSGNFMNGEIPFSMGKMKYLTELYLSNNKFSGEIHDNWGNSQALLIIDLSMNNLSGNLPSSMFLPTYILWLKLNGNNLSGELPFGTTINSTYLSLLDLGDNRFSGKIPRWIGERLTSLTVLRLRNNKFIGSIPQELCSLQMLHVLDFADNDLSGHLPICLGNLSGFHDVMLYHKVPPDVPYAFVPQVELVVKGRAMAYTKTLKLVNIIDLSSNHLQGDIPEEVSNLLALGTLHLSRNQFTGKIPKKIGSLSLLETLDLSWNSLSGSIPPAMSHMTSLNFLNLSHNNLSGPIPSTNQFLTFQDPSIYGGNPGLCGEPLPTKCQILTGQNSNGKGQIDDDKNEKMHEKFWLFFLTGLGYALGFCGSLVMTTFRRQCLLKVLG</sequence>
<dbReference type="InterPro" id="IPR003591">
    <property type="entry name" value="Leu-rich_rpt_typical-subtyp"/>
</dbReference>
<evidence type="ECO:0000259" key="12">
    <source>
        <dbReference type="Pfam" id="PF08263"/>
    </source>
</evidence>
<keyword evidence="8 11" id="KW-1133">Transmembrane helix</keyword>
<organism evidence="13 14">
    <name type="scientific">Coffea arabica</name>
    <name type="common">Arabian coffee</name>
    <dbReference type="NCBI Taxonomy" id="13443"/>
    <lineage>
        <taxon>Eukaryota</taxon>
        <taxon>Viridiplantae</taxon>
        <taxon>Streptophyta</taxon>
        <taxon>Embryophyta</taxon>
        <taxon>Tracheophyta</taxon>
        <taxon>Spermatophyta</taxon>
        <taxon>Magnoliopsida</taxon>
        <taxon>eudicotyledons</taxon>
        <taxon>Gunneridae</taxon>
        <taxon>Pentapetalae</taxon>
        <taxon>asterids</taxon>
        <taxon>lamiids</taxon>
        <taxon>Gentianales</taxon>
        <taxon>Rubiaceae</taxon>
        <taxon>Ixoroideae</taxon>
        <taxon>Gardenieae complex</taxon>
        <taxon>Bertiereae - Coffeeae clade</taxon>
        <taxon>Coffeeae</taxon>
        <taxon>Coffea</taxon>
    </lineage>
</organism>
<name>A0A6P6WYG4_COFAR</name>
<comment type="similarity">
    <text evidence="2">Belongs to the RLP family.</text>
</comment>
<keyword evidence="5 11" id="KW-0812">Transmembrane</keyword>
<dbReference type="GO" id="GO:0051707">
    <property type="term" value="P:response to other organism"/>
    <property type="evidence" value="ECO:0007669"/>
    <property type="project" value="UniProtKB-ARBA"/>
</dbReference>
<dbReference type="Pfam" id="PF00560">
    <property type="entry name" value="LRR_1"/>
    <property type="match status" value="8"/>
</dbReference>
<dbReference type="InterPro" id="IPR013210">
    <property type="entry name" value="LRR_N_plant-typ"/>
</dbReference>
<dbReference type="Pfam" id="PF13855">
    <property type="entry name" value="LRR_8"/>
    <property type="match status" value="1"/>
</dbReference>
<comment type="subcellular location">
    <subcellularLocation>
        <location evidence="1">Cell membrane</location>
        <topology evidence="1">Single-pass type I membrane protein</topology>
    </subcellularLocation>
</comment>
<proteinExistence type="inferred from homology"/>
<dbReference type="InterPro" id="IPR032675">
    <property type="entry name" value="LRR_dom_sf"/>
</dbReference>
<evidence type="ECO:0000313" key="13">
    <source>
        <dbReference type="Proteomes" id="UP001652660"/>
    </source>
</evidence>
<reference evidence="14" key="2">
    <citation type="submission" date="2025-08" db="UniProtKB">
        <authorList>
            <consortium name="RefSeq"/>
        </authorList>
    </citation>
    <scope>IDENTIFICATION</scope>
    <source>
        <tissue evidence="14">Leaves</tissue>
    </source>
</reference>
<keyword evidence="13" id="KW-1185">Reference proteome</keyword>
<dbReference type="SUPFAM" id="SSF52058">
    <property type="entry name" value="L domain-like"/>
    <property type="match status" value="3"/>
</dbReference>
<dbReference type="OrthoDB" id="749832at2759"/>
<evidence type="ECO:0000256" key="5">
    <source>
        <dbReference type="ARBA" id="ARBA00022692"/>
    </source>
</evidence>
<evidence type="ECO:0000256" key="4">
    <source>
        <dbReference type="ARBA" id="ARBA00022614"/>
    </source>
</evidence>
<dbReference type="PRINTS" id="PR00019">
    <property type="entry name" value="LEURICHRPT"/>
</dbReference>
<dbReference type="PANTHER" id="PTHR48063:SF29">
    <property type="entry name" value="LRR RECEPTOR-LIKE KINASE FAMILY PROTEIN"/>
    <property type="match status" value="1"/>
</dbReference>
<dbReference type="AlphaFoldDB" id="A0A6P6WYG4"/>
<protein>
    <submittedName>
        <fullName evidence="14">Receptor-like protein EIX2</fullName>
    </submittedName>
</protein>
<dbReference type="InterPro" id="IPR001611">
    <property type="entry name" value="Leu-rich_rpt"/>
</dbReference>
<keyword evidence="6" id="KW-0732">Signal</keyword>
<feature type="domain" description="Leucine-rich repeat-containing N-terminal plant-type" evidence="12">
    <location>
        <begin position="17"/>
        <end position="52"/>
    </location>
</feature>
<evidence type="ECO:0000256" key="3">
    <source>
        <dbReference type="ARBA" id="ARBA00022475"/>
    </source>
</evidence>
<evidence type="ECO:0000313" key="14">
    <source>
        <dbReference type="RefSeq" id="XP_027120370.2"/>
    </source>
</evidence>
<evidence type="ECO:0000256" key="6">
    <source>
        <dbReference type="ARBA" id="ARBA00022729"/>
    </source>
</evidence>
<dbReference type="GO" id="GO:0006952">
    <property type="term" value="P:defense response"/>
    <property type="evidence" value="ECO:0007669"/>
    <property type="project" value="UniProtKB-ARBA"/>
</dbReference>
<evidence type="ECO:0000256" key="1">
    <source>
        <dbReference type="ARBA" id="ARBA00004251"/>
    </source>
</evidence>
<reference evidence="13" key="1">
    <citation type="journal article" date="2025" name="Foods">
        <title>Unveiling the Microbial Signatures of Arabica Coffee Cherries: Insights into Ripeness Specific Diversity, Functional Traits, and Implications for Quality and Safety.</title>
        <authorList>
            <consortium name="RefSeq"/>
            <person name="Tenea G.N."/>
            <person name="Cifuentes V."/>
            <person name="Reyes P."/>
            <person name="Cevallos-Vallejos M."/>
        </authorList>
    </citation>
    <scope>NUCLEOTIDE SEQUENCE [LARGE SCALE GENOMIC DNA]</scope>
</reference>
<keyword evidence="4" id="KW-0433">Leucine-rich repeat</keyword>
<evidence type="ECO:0000256" key="9">
    <source>
        <dbReference type="ARBA" id="ARBA00023136"/>
    </source>
</evidence>
<dbReference type="Pfam" id="PF08263">
    <property type="entry name" value="LRRNT_2"/>
    <property type="match status" value="1"/>
</dbReference>
<dbReference type="Gene3D" id="3.80.10.10">
    <property type="entry name" value="Ribonuclease Inhibitor"/>
    <property type="match status" value="3"/>
</dbReference>
<gene>
    <name evidence="14" type="primary">LOC113737321</name>
</gene>
<dbReference type="SMART" id="SM00369">
    <property type="entry name" value="LRR_TYP"/>
    <property type="match status" value="7"/>
</dbReference>
<keyword evidence="9 11" id="KW-0472">Membrane</keyword>
<feature type="transmembrane region" description="Helical" evidence="11">
    <location>
        <begin position="866"/>
        <end position="886"/>
    </location>
</feature>
<evidence type="ECO:0000256" key="8">
    <source>
        <dbReference type="ARBA" id="ARBA00022989"/>
    </source>
</evidence>
<keyword evidence="7" id="KW-0677">Repeat</keyword>
<dbReference type="Pfam" id="PF12799">
    <property type="entry name" value="LRR_4"/>
    <property type="match status" value="1"/>
</dbReference>
<evidence type="ECO:0000256" key="7">
    <source>
        <dbReference type="ARBA" id="ARBA00022737"/>
    </source>
</evidence>
<evidence type="ECO:0000256" key="2">
    <source>
        <dbReference type="ARBA" id="ARBA00009592"/>
    </source>
</evidence>